<sequence>LLAKLFPEVKKSEKNILKVPLFFNKKNSQKHNNIINMNTTNKGQASPNSHFFHVARLRDSRYHTKEVHGEGREAFFDNKQKAIQQ</sequence>
<organism evidence="1 2">
    <name type="scientific">Racocetra persica</name>
    <dbReference type="NCBI Taxonomy" id="160502"/>
    <lineage>
        <taxon>Eukaryota</taxon>
        <taxon>Fungi</taxon>
        <taxon>Fungi incertae sedis</taxon>
        <taxon>Mucoromycota</taxon>
        <taxon>Glomeromycotina</taxon>
        <taxon>Glomeromycetes</taxon>
        <taxon>Diversisporales</taxon>
        <taxon>Gigasporaceae</taxon>
        <taxon>Racocetra</taxon>
    </lineage>
</organism>
<dbReference type="EMBL" id="CAJVQC010161316">
    <property type="protein sequence ID" value="CAG8848558.1"/>
    <property type="molecule type" value="Genomic_DNA"/>
</dbReference>
<dbReference type="Proteomes" id="UP000789920">
    <property type="component" value="Unassembled WGS sequence"/>
</dbReference>
<keyword evidence="2" id="KW-1185">Reference proteome</keyword>
<feature type="non-terminal residue" evidence="1">
    <location>
        <position position="85"/>
    </location>
</feature>
<evidence type="ECO:0000313" key="1">
    <source>
        <dbReference type="EMBL" id="CAG8848558.1"/>
    </source>
</evidence>
<accession>A0ACA9SV97</accession>
<protein>
    <submittedName>
        <fullName evidence="1">23384_t:CDS:1</fullName>
    </submittedName>
</protein>
<feature type="non-terminal residue" evidence="1">
    <location>
        <position position="1"/>
    </location>
</feature>
<gene>
    <name evidence="1" type="ORF">RPERSI_LOCUS35189</name>
</gene>
<comment type="caution">
    <text evidence="1">The sequence shown here is derived from an EMBL/GenBank/DDBJ whole genome shotgun (WGS) entry which is preliminary data.</text>
</comment>
<reference evidence="1" key="1">
    <citation type="submission" date="2021-06" db="EMBL/GenBank/DDBJ databases">
        <authorList>
            <person name="Kallberg Y."/>
            <person name="Tangrot J."/>
            <person name="Rosling A."/>
        </authorList>
    </citation>
    <scope>NUCLEOTIDE SEQUENCE</scope>
    <source>
        <strain evidence="1">MA461A</strain>
    </source>
</reference>
<proteinExistence type="predicted"/>
<evidence type="ECO:0000313" key="2">
    <source>
        <dbReference type="Proteomes" id="UP000789920"/>
    </source>
</evidence>
<name>A0ACA9SV97_9GLOM</name>